<dbReference type="Gene3D" id="1.10.287.3510">
    <property type="match status" value="1"/>
</dbReference>
<reference evidence="9" key="1">
    <citation type="journal article" date="2019" name="Int. J. Syst. Evol. Microbiol.">
        <title>The Global Catalogue of Microorganisms (GCM) 10K type strain sequencing project: providing services to taxonomists for standard genome sequencing and annotation.</title>
        <authorList>
            <consortium name="The Broad Institute Genomics Platform"/>
            <consortium name="The Broad Institute Genome Sequencing Center for Infectious Disease"/>
            <person name="Wu L."/>
            <person name="Ma J."/>
        </authorList>
    </citation>
    <scope>NUCLEOTIDE SEQUENCE [LARGE SCALE GENOMIC DNA]</scope>
    <source>
        <strain evidence="9">JCM 11882</strain>
    </source>
</reference>
<dbReference type="PANTHER" id="PTHR34583">
    <property type="entry name" value="ANTIPORTER SUBUNIT MNHC2-RELATED"/>
    <property type="match status" value="1"/>
</dbReference>
<comment type="subcellular location">
    <subcellularLocation>
        <location evidence="1">Cell membrane</location>
        <topology evidence="1">Multi-pass membrane protein</topology>
    </subcellularLocation>
</comment>
<evidence type="ECO:0000313" key="9">
    <source>
        <dbReference type="Proteomes" id="UP001595836"/>
    </source>
</evidence>
<name>A0ABV9PW71_9ACTN</name>
<evidence type="ECO:0000256" key="6">
    <source>
        <dbReference type="ARBA" id="ARBA00023136"/>
    </source>
</evidence>
<protein>
    <submittedName>
        <fullName evidence="8">Cation:proton antiporter subunit C</fullName>
    </submittedName>
</protein>
<keyword evidence="9" id="KW-1185">Reference proteome</keyword>
<organism evidence="8 9">
    <name type="scientific">Dietzia aurantiaca</name>
    <dbReference type="NCBI Taxonomy" id="983873"/>
    <lineage>
        <taxon>Bacteria</taxon>
        <taxon>Bacillati</taxon>
        <taxon>Actinomycetota</taxon>
        <taxon>Actinomycetes</taxon>
        <taxon>Mycobacteriales</taxon>
        <taxon>Dietziaceae</taxon>
        <taxon>Dietzia</taxon>
    </lineage>
</organism>
<feature type="transmembrane region" description="Helical" evidence="7">
    <location>
        <begin position="26"/>
        <end position="49"/>
    </location>
</feature>
<evidence type="ECO:0000256" key="7">
    <source>
        <dbReference type="SAM" id="Phobius"/>
    </source>
</evidence>
<keyword evidence="6 7" id="KW-0472">Membrane</keyword>
<evidence type="ECO:0000256" key="2">
    <source>
        <dbReference type="ARBA" id="ARBA00010388"/>
    </source>
</evidence>
<comment type="caution">
    <text evidence="8">The sequence shown here is derived from an EMBL/GenBank/DDBJ whole genome shotgun (WGS) entry which is preliminary data.</text>
</comment>
<dbReference type="Proteomes" id="UP001595836">
    <property type="component" value="Unassembled WGS sequence"/>
</dbReference>
<dbReference type="PANTHER" id="PTHR34583:SF2">
    <property type="entry name" value="ANTIPORTER SUBUNIT MNHC2-RELATED"/>
    <property type="match status" value="1"/>
</dbReference>
<evidence type="ECO:0000256" key="4">
    <source>
        <dbReference type="ARBA" id="ARBA00022692"/>
    </source>
</evidence>
<feature type="transmembrane region" description="Helical" evidence="7">
    <location>
        <begin position="69"/>
        <end position="92"/>
    </location>
</feature>
<proteinExistence type="inferred from homology"/>
<dbReference type="EMBL" id="JBHSHP010000053">
    <property type="protein sequence ID" value="MFC4755788.1"/>
    <property type="molecule type" value="Genomic_DNA"/>
</dbReference>
<evidence type="ECO:0000256" key="1">
    <source>
        <dbReference type="ARBA" id="ARBA00004651"/>
    </source>
</evidence>
<evidence type="ECO:0000313" key="8">
    <source>
        <dbReference type="EMBL" id="MFC4755788.1"/>
    </source>
</evidence>
<dbReference type="Pfam" id="PF00420">
    <property type="entry name" value="Oxidored_q2"/>
    <property type="match status" value="1"/>
</dbReference>
<gene>
    <name evidence="8" type="ORF">ACFO7U_13520</name>
</gene>
<keyword evidence="4 7" id="KW-0812">Transmembrane</keyword>
<evidence type="ECO:0000256" key="5">
    <source>
        <dbReference type="ARBA" id="ARBA00022989"/>
    </source>
</evidence>
<dbReference type="RefSeq" id="WP_344995193.1">
    <property type="nucleotide sequence ID" value="NZ_BAABCD010000050.1"/>
</dbReference>
<keyword evidence="3" id="KW-1003">Cell membrane</keyword>
<keyword evidence="5 7" id="KW-1133">Transmembrane helix</keyword>
<dbReference type="InterPro" id="IPR039428">
    <property type="entry name" value="NUOK/Mnh_C1-like"/>
</dbReference>
<accession>A0ABV9PW71</accession>
<sequence>MTLAIMIGVLTGGGVYLMMQRGMVRVVFGLGLFSHAVNLMLLSSGVSAWRSEPLADVNSSDISADPLPQAFVLTAIVITMAVTVFMLSLAVVGRDDDTHDVPDTGDEAFTTTGEGAV</sequence>
<evidence type="ECO:0000256" key="3">
    <source>
        <dbReference type="ARBA" id="ARBA00022475"/>
    </source>
</evidence>
<dbReference type="InterPro" id="IPR050601">
    <property type="entry name" value="CPA3_antiporter_subunitC"/>
</dbReference>
<comment type="similarity">
    <text evidence="2">Belongs to the CPA3 antiporters (TC 2.A.63) subunit C family.</text>
</comment>